<dbReference type="EMBL" id="CP018191">
    <property type="protein sequence ID" value="APH53877.1"/>
    <property type="molecule type" value="Genomic_DNA"/>
</dbReference>
<evidence type="ECO:0000313" key="3">
    <source>
        <dbReference type="Proteomes" id="UP000182373"/>
    </source>
</evidence>
<organism evidence="2 3">
    <name type="scientific">Granulibacter bethesdensis</name>
    <dbReference type="NCBI Taxonomy" id="364410"/>
    <lineage>
        <taxon>Bacteria</taxon>
        <taxon>Pseudomonadati</taxon>
        <taxon>Pseudomonadota</taxon>
        <taxon>Alphaproteobacteria</taxon>
        <taxon>Acetobacterales</taxon>
        <taxon>Acetobacteraceae</taxon>
        <taxon>Granulibacter</taxon>
    </lineage>
</organism>
<protein>
    <submittedName>
        <fullName evidence="2">Uncharacterized protein</fullName>
    </submittedName>
</protein>
<proteinExistence type="predicted"/>
<evidence type="ECO:0000256" key="1">
    <source>
        <dbReference type="SAM" id="MobiDB-lite"/>
    </source>
</evidence>
<dbReference type="Proteomes" id="UP000182373">
    <property type="component" value="Chromosome"/>
</dbReference>
<sequence length="50" mass="5777">MDQHVNAPDQDPRESSVFGTKNHHLDCNHCDPVGFSIMDSSRLIIRRFRP</sequence>
<feature type="region of interest" description="Disordered" evidence="1">
    <location>
        <begin position="1"/>
        <end position="20"/>
    </location>
</feature>
<evidence type="ECO:0000313" key="2">
    <source>
        <dbReference type="EMBL" id="APH53877.1"/>
    </source>
</evidence>
<accession>A0AAC9K960</accession>
<gene>
    <name evidence="2" type="ORF">GbCGDNIH9_8431</name>
</gene>
<dbReference type="AlphaFoldDB" id="A0AAC9K960"/>
<name>A0AAC9K960_9PROT</name>
<reference evidence="3" key="1">
    <citation type="submission" date="2016-11" db="EMBL/GenBank/DDBJ databases">
        <title>Comparative genomic and phenotypic analysis of Granulibacter bethesdensis clinical isolates from patients with chronic granulomatous disease.</title>
        <authorList>
            <person name="Zarember K.A."/>
            <person name="Porcella S.F."/>
            <person name="Chu J."/>
            <person name="Ding L."/>
            <person name="Dahlstrom E."/>
            <person name="Barbian K."/>
            <person name="Martens C."/>
            <person name="Sykora L."/>
            <person name="Kramer S."/>
            <person name="Pettinato A.M."/>
            <person name="Hong H."/>
            <person name="Wald G."/>
            <person name="Berg L.J."/>
            <person name="Rogge L.S."/>
            <person name="Greenberg D.E."/>
            <person name="Falcone E.L."/>
            <person name="Neves J.F."/>
            <person name="Simoes M.J."/>
            <person name="Casal M."/>
            <person name="Rodriguez-Lopez F.C."/>
            <person name="Zelazny A."/>
            <person name="Gallin J.I."/>
            <person name="Holland S.M."/>
        </authorList>
    </citation>
    <scope>NUCLEOTIDE SEQUENCE [LARGE SCALE GENOMIC DNA]</scope>
    <source>
        <strain evidence="3">NIH9.1</strain>
    </source>
</reference>